<dbReference type="AlphaFoldDB" id="A0A7W4UR15"/>
<dbReference type="InterPro" id="IPR003848">
    <property type="entry name" value="DUF218"/>
</dbReference>
<evidence type="ECO:0000313" key="2">
    <source>
        <dbReference type="EMBL" id="MBB2958452.1"/>
    </source>
</evidence>
<dbReference type="Pfam" id="PF02698">
    <property type="entry name" value="DUF218"/>
    <property type="match status" value="1"/>
</dbReference>
<gene>
    <name evidence="2" type="ORF">FHX72_002598</name>
</gene>
<sequence>MSAKRWLLAAASVTAVLLVLVGASIPLYVFPKTEAPSDSDAIVVLGPPRQERIDRAFQLADELGVDSILISVSPWNHAAYKPESIAACTDKRVQCFVPEPLTTGGEAIAVAQIAEDNHWNTVTLVTMSAHATRSQVIFDQCSSLKTGVEVADTPLTLGEWGYQYAYQSAGFVKFWMIGCP</sequence>
<reference evidence="2 3" key="1">
    <citation type="submission" date="2020-08" db="EMBL/GenBank/DDBJ databases">
        <title>Sequencing the genomes of 1000 actinobacteria strains.</title>
        <authorList>
            <person name="Klenk H.-P."/>
        </authorList>
    </citation>
    <scope>NUCLEOTIDE SEQUENCE [LARGE SCALE GENOMIC DNA]</scope>
    <source>
        <strain evidence="2 3">DSM 20419</strain>
    </source>
</reference>
<evidence type="ECO:0000313" key="3">
    <source>
        <dbReference type="Proteomes" id="UP000545286"/>
    </source>
</evidence>
<evidence type="ECO:0000259" key="1">
    <source>
        <dbReference type="Pfam" id="PF02698"/>
    </source>
</evidence>
<keyword evidence="3" id="KW-1185">Reference proteome</keyword>
<name>A0A7W4UR15_9MICO</name>
<organism evidence="2 3">
    <name type="scientific">Pseudoclavibacter helvolus</name>
    <dbReference type="NCBI Taxonomy" id="255205"/>
    <lineage>
        <taxon>Bacteria</taxon>
        <taxon>Bacillati</taxon>
        <taxon>Actinomycetota</taxon>
        <taxon>Actinomycetes</taxon>
        <taxon>Micrococcales</taxon>
        <taxon>Microbacteriaceae</taxon>
        <taxon>Pseudoclavibacter</taxon>
    </lineage>
</organism>
<dbReference type="CDD" id="cd06259">
    <property type="entry name" value="YdcF-like"/>
    <property type="match status" value="1"/>
</dbReference>
<accession>A0A7W4UR15</accession>
<comment type="caution">
    <text evidence="2">The sequence shown here is derived from an EMBL/GenBank/DDBJ whole genome shotgun (WGS) entry which is preliminary data.</text>
</comment>
<proteinExistence type="predicted"/>
<dbReference type="EMBL" id="JACHWJ010000004">
    <property type="protein sequence ID" value="MBB2958452.1"/>
    <property type="molecule type" value="Genomic_DNA"/>
</dbReference>
<dbReference type="RefSeq" id="WP_183625554.1">
    <property type="nucleotide sequence ID" value="NZ_JACHWJ010000004.1"/>
</dbReference>
<feature type="domain" description="DUF218" evidence="1">
    <location>
        <begin position="40"/>
        <end position="148"/>
    </location>
</feature>
<dbReference type="Proteomes" id="UP000545286">
    <property type="component" value="Unassembled WGS sequence"/>
</dbReference>
<protein>
    <submittedName>
        <fullName evidence="2">Uncharacterized SAM-binding protein YcdF (DUF218 family)</fullName>
    </submittedName>
</protein>